<gene>
    <name evidence="1" type="ORF">ACFP1K_07645</name>
</gene>
<keyword evidence="2" id="KW-1185">Reference proteome</keyword>
<comment type="caution">
    <text evidence="1">The sequence shown here is derived from an EMBL/GenBank/DDBJ whole genome shotgun (WGS) entry which is preliminary data.</text>
</comment>
<dbReference type="Proteomes" id="UP001596137">
    <property type="component" value="Unassembled WGS sequence"/>
</dbReference>
<organism evidence="1 2">
    <name type="scientific">Sphaerisporangium aureirubrum</name>
    <dbReference type="NCBI Taxonomy" id="1544736"/>
    <lineage>
        <taxon>Bacteria</taxon>
        <taxon>Bacillati</taxon>
        <taxon>Actinomycetota</taxon>
        <taxon>Actinomycetes</taxon>
        <taxon>Streptosporangiales</taxon>
        <taxon>Streptosporangiaceae</taxon>
        <taxon>Sphaerisporangium</taxon>
    </lineage>
</organism>
<name>A0ABW1NCH7_9ACTN</name>
<dbReference type="RefSeq" id="WP_380748436.1">
    <property type="nucleotide sequence ID" value="NZ_JBHSRF010000007.1"/>
</dbReference>
<sequence length="64" mass="7206">MWVSYCSTCPRPATLIISGRVPRKTYYAALTCNHCANRHRQHAYETGGPIVEEPLRDTAQPGLF</sequence>
<evidence type="ECO:0000313" key="1">
    <source>
        <dbReference type="EMBL" id="MFC6081030.1"/>
    </source>
</evidence>
<evidence type="ECO:0000313" key="2">
    <source>
        <dbReference type="Proteomes" id="UP001596137"/>
    </source>
</evidence>
<protein>
    <submittedName>
        <fullName evidence="1">Uncharacterized protein</fullName>
    </submittedName>
</protein>
<proteinExistence type="predicted"/>
<accession>A0ABW1NCH7</accession>
<dbReference type="EMBL" id="JBHSRF010000007">
    <property type="protein sequence ID" value="MFC6081030.1"/>
    <property type="molecule type" value="Genomic_DNA"/>
</dbReference>
<reference evidence="2" key="1">
    <citation type="journal article" date="2019" name="Int. J. Syst. Evol. Microbiol.">
        <title>The Global Catalogue of Microorganisms (GCM) 10K type strain sequencing project: providing services to taxonomists for standard genome sequencing and annotation.</title>
        <authorList>
            <consortium name="The Broad Institute Genomics Platform"/>
            <consortium name="The Broad Institute Genome Sequencing Center for Infectious Disease"/>
            <person name="Wu L."/>
            <person name="Ma J."/>
        </authorList>
    </citation>
    <scope>NUCLEOTIDE SEQUENCE [LARGE SCALE GENOMIC DNA]</scope>
    <source>
        <strain evidence="2">JCM 30346</strain>
    </source>
</reference>